<dbReference type="AlphaFoldDB" id="A0A0B0NJI9"/>
<organism evidence="1 2">
    <name type="scientific">Gossypium arboreum</name>
    <name type="common">Tree cotton</name>
    <name type="synonym">Gossypium nanking</name>
    <dbReference type="NCBI Taxonomy" id="29729"/>
    <lineage>
        <taxon>Eukaryota</taxon>
        <taxon>Viridiplantae</taxon>
        <taxon>Streptophyta</taxon>
        <taxon>Embryophyta</taxon>
        <taxon>Tracheophyta</taxon>
        <taxon>Spermatophyta</taxon>
        <taxon>Magnoliopsida</taxon>
        <taxon>eudicotyledons</taxon>
        <taxon>Gunneridae</taxon>
        <taxon>Pentapetalae</taxon>
        <taxon>rosids</taxon>
        <taxon>malvids</taxon>
        <taxon>Malvales</taxon>
        <taxon>Malvaceae</taxon>
        <taxon>Malvoideae</taxon>
        <taxon>Gossypium</taxon>
    </lineage>
</organism>
<name>A0A0B0NJI9_GOSAR</name>
<proteinExistence type="predicted"/>
<evidence type="ECO:0000313" key="2">
    <source>
        <dbReference type="Proteomes" id="UP000032142"/>
    </source>
</evidence>
<evidence type="ECO:0000313" key="1">
    <source>
        <dbReference type="EMBL" id="KHG11241.1"/>
    </source>
</evidence>
<protein>
    <submittedName>
        <fullName evidence="1">Uncharacterized protein</fullName>
    </submittedName>
</protein>
<accession>A0A0B0NJI9</accession>
<dbReference type="EMBL" id="KN395478">
    <property type="protein sequence ID" value="KHG11241.1"/>
    <property type="molecule type" value="Genomic_DNA"/>
</dbReference>
<dbReference type="Proteomes" id="UP000032142">
    <property type="component" value="Unassembled WGS sequence"/>
</dbReference>
<reference evidence="2" key="1">
    <citation type="submission" date="2014-09" db="EMBL/GenBank/DDBJ databases">
        <authorList>
            <person name="Mudge J."/>
            <person name="Ramaraj T."/>
            <person name="Lindquist I.E."/>
            <person name="Bharti A.K."/>
            <person name="Sundararajan A."/>
            <person name="Cameron C.T."/>
            <person name="Woodward J.E."/>
            <person name="May G.D."/>
            <person name="Brubaker C."/>
            <person name="Broadhvest J."/>
            <person name="Wilkins T.A."/>
        </authorList>
    </citation>
    <scope>NUCLEOTIDE SEQUENCE</scope>
    <source>
        <strain evidence="2">cv. AKA8401</strain>
    </source>
</reference>
<gene>
    <name evidence="1" type="ORF">F383_01695</name>
</gene>
<sequence>MALTHTTTCTKISISSNHNYHFYN</sequence>
<keyword evidence="2" id="KW-1185">Reference proteome</keyword>